<name>A0A177MQR8_METMH</name>
<feature type="signal peptide" evidence="1">
    <location>
        <begin position="1"/>
        <end position="23"/>
    </location>
</feature>
<dbReference type="AlphaFoldDB" id="A0A177MQR8"/>
<dbReference type="Proteomes" id="UP000078090">
    <property type="component" value="Unassembled WGS sequence"/>
</dbReference>
<feature type="domain" description="PepSY" evidence="2">
    <location>
        <begin position="29"/>
        <end position="84"/>
    </location>
</feature>
<feature type="chain" id="PRO_5008068359" description="PepSY domain-containing protein" evidence="1">
    <location>
        <begin position="24"/>
        <end position="174"/>
    </location>
</feature>
<protein>
    <recommendedName>
        <fullName evidence="2">PepSY domain-containing protein</fullName>
    </recommendedName>
</protein>
<dbReference type="InterPro" id="IPR025711">
    <property type="entry name" value="PepSY"/>
</dbReference>
<proteinExistence type="predicted"/>
<feature type="domain" description="PepSY" evidence="2">
    <location>
        <begin position="100"/>
        <end position="159"/>
    </location>
</feature>
<keyword evidence="1" id="KW-0732">Signal</keyword>
<dbReference type="RefSeq" id="WP_064007458.1">
    <property type="nucleotide sequence ID" value="NZ_LUUG01000049.1"/>
</dbReference>
<sequence length="174" mass="19030">MKKSLLTLSVLAGFSMLSASAVAADQGLENCIQAVKKEKTGELVKLEKLNVAGKGAYELELRDSNRQEWEFMCDADSGKLTEKESEVADPNSQAFKKNVKVTEEDAAAIALKAFPGTIQEVEYEVEENGGSSYEFDIVNDKGLETKIEVDAASGKIIETATEEWEIGEEADEKR</sequence>
<gene>
    <name evidence="3" type="ORF">A1332_00985</name>
</gene>
<organism evidence="3 4">
    <name type="scientific">Methylomonas methanica</name>
    <dbReference type="NCBI Taxonomy" id="421"/>
    <lineage>
        <taxon>Bacteria</taxon>
        <taxon>Pseudomonadati</taxon>
        <taxon>Pseudomonadota</taxon>
        <taxon>Gammaproteobacteria</taxon>
        <taxon>Methylococcales</taxon>
        <taxon>Methylococcaceae</taxon>
        <taxon>Methylomonas</taxon>
    </lineage>
</organism>
<accession>A0A177MQR8</accession>
<dbReference type="EMBL" id="LUUG01000049">
    <property type="protein sequence ID" value="OAI08001.1"/>
    <property type="molecule type" value="Genomic_DNA"/>
</dbReference>
<reference evidence="3 4" key="1">
    <citation type="submission" date="2016-03" db="EMBL/GenBank/DDBJ databases">
        <authorList>
            <person name="Ploux O."/>
        </authorList>
    </citation>
    <scope>NUCLEOTIDE SEQUENCE [LARGE SCALE GENOMIC DNA]</scope>
    <source>
        <strain evidence="3 4">R-45363</strain>
    </source>
</reference>
<dbReference type="Pfam" id="PF03413">
    <property type="entry name" value="PepSY"/>
    <property type="match status" value="2"/>
</dbReference>
<evidence type="ECO:0000313" key="3">
    <source>
        <dbReference type="EMBL" id="OAI08001.1"/>
    </source>
</evidence>
<dbReference type="OrthoDB" id="5608565at2"/>
<dbReference type="Gene3D" id="3.10.450.40">
    <property type="match status" value="2"/>
</dbReference>
<evidence type="ECO:0000259" key="2">
    <source>
        <dbReference type="Pfam" id="PF03413"/>
    </source>
</evidence>
<evidence type="ECO:0000256" key="1">
    <source>
        <dbReference type="SAM" id="SignalP"/>
    </source>
</evidence>
<comment type="caution">
    <text evidence="3">The sequence shown here is derived from an EMBL/GenBank/DDBJ whole genome shotgun (WGS) entry which is preliminary data.</text>
</comment>
<evidence type="ECO:0000313" key="4">
    <source>
        <dbReference type="Proteomes" id="UP000078090"/>
    </source>
</evidence>